<accession>U2ZGR0</accession>
<proteinExistence type="predicted"/>
<name>U2ZGR0_VIBPR</name>
<feature type="transmembrane region" description="Helical" evidence="1">
    <location>
        <begin position="20"/>
        <end position="43"/>
    </location>
</feature>
<comment type="caution">
    <text evidence="2">The sequence shown here is derived from an EMBL/GenBank/DDBJ whole genome shotgun (WGS) entry which is preliminary data.</text>
</comment>
<keyword evidence="1" id="KW-0472">Membrane</keyword>
<sequence length="115" mass="13502">MKETPVISNTYATNISSKHVSFLCFVVCILSLSSSLFELWILIQSWWSGEAFTDIYMGYLQSYPELGSYDVNFRSTRIYTVILDYMSFIPYYTALILSSIIFYRFRSGIFWDKKT</sequence>
<dbReference type="AlphaFoldDB" id="U2ZGR0"/>
<evidence type="ECO:0000313" key="2">
    <source>
        <dbReference type="EMBL" id="GAD66846.1"/>
    </source>
</evidence>
<feature type="transmembrane region" description="Helical" evidence="1">
    <location>
        <begin position="85"/>
        <end position="105"/>
    </location>
</feature>
<keyword evidence="1" id="KW-0812">Transmembrane</keyword>
<organism evidence="2 3">
    <name type="scientific">Vibrio proteolyticus NBRC 13287</name>
    <dbReference type="NCBI Taxonomy" id="1219065"/>
    <lineage>
        <taxon>Bacteria</taxon>
        <taxon>Pseudomonadati</taxon>
        <taxon>Pseudomonadota</taxon>
        <taxon>Gammaproteobacteria</taxon>
        <taxon>Vibrionales</taxon>
        <taxon>Vibrionaceae</taxon>
        <taxon>Vibrio</taxon>
    </lineage>
</organism>
<dbReference type="EMBL" id="BATJ01000005">
    <property type="protein sequence ID" value="GAD66846.1"/>
    <property type="molecule type" value="Genomic_DNA"/>
</dbReference>
<evidence type="ECO:0000256" key="1">
    <source>
        <dbReference type="SAM" id="Phobius"/>
    </source>
</evidence>
<keyword evidence="1" id="KW-1133">Transmembrane helix</keyword>
<dbReference type="Proteomes" id="UP000016570">
    <property type="component" value="Unassembled WGS sequence"/>
</dbReference>
<protein>
    <submittedName>
        <fullName evidence="2">Uncharacterized protein</fullName>
    </submittedName>
</protein>
<gene>
    <name evidence="2" type="ORF">VPR01S_05_01410</name>
</gene>
<keyword evidence="3" id="KW-1185">Reference proteome</keyword>
<reference evidence="2 3" key="1">
    <citation type="submission" date="2013-09" db="EMBL/GenBank/DDBJ databases">
        <title>Whole genome shotgun sequence of Vibrio proteolyticus NBRC 13287.</title>
        <authorList>
            <person name="Isaki S."/>
            <person name="Hosoyama A."/>
            <person name="Numata M."/>
            <person name="Hashimoto M."/>
            <person name="Hosoyama Y."/>
            <person name="Tsuchikane K."/>
            <person name="Noguchi M."/>
            <person name="Hirakata S."/>
            <person name="Ichikawa N."/>
            <person name="Ohji S."/>
            <person name="Yamazoe A."/>
            <person name="Fujita N."/>
        </authorList>
    </citation>
    <scope>NUCLEOTIDE SEQUENCE [LARGE SCALE GENOMIC DNA]</scope>
    <source>
        <strain evidence="2 3">NBRC 13287</strain>
    </source>
</reference>
<evidence type="ECO:0000313" key="3">
    <source>
        <dbReference type="Proteomes" id="UP000016570"/>
    </source>
</evidence>